<dbReference type="KEGG" id="bpm:BURPS1710b_A1583"/>
<feature type="region of interest" description="Disordered" evidence="1">
    <location>
        <begin position="460"/>
        <end position="480"/>
    </location>
</feature>
<dbReference type="HOGENOM" id="CLU_380692_0_0_4"/>
<organism evidence="2 3">
    <name type="scientific">Burkholderia pseudomallei (strain 1710b)</name>
    <dbReference type="NCBI Taxonomy" id="320372"/>
    <lineage>
        <taxon>Bacteria</taxon>
        <taxon>Pseudomonadati</taxon>
        <taxon>Pseudomonadota</taxon>
        <taxon>Betaproteobacteria</taxon>
        <taxon>Burkholderiales</taxon>
        <taxon>Burkholderiaceae</taxon>
        <taxon>Burkholderia</taxon>
        <taxon>pseudomallei group</taxon>
    </lineage>
</organism>
<gene>
    <name evidence="2" type="ordered locus">BURPS1710b_A1583</name>
</gene>
<dbReference type="EMBL" id="CP000125">
    <property type="protein sequence ID" value="ABA53680.1"/>
    <property type="molecule type" value="Genomic_DNA"/>
</dbReference>
<evidence type="ECO:0000256" key="1">
    <source>
        <dbReference type="SAM" id="MobiDB-lite"/>
    </source>
</evidence>
<dbReference type="Proteomes" id="UP000002700">
    <property type="component" value="Chromosome II"/>
</dbReference>
<dbReference type="AlphaFoldDB" id="Q3JI63"/>
<proteinExistence type="predicted"/>
<accession>Q3JI63</accession>
<protein>
    <submittedName>
        <fullName evidence="2">Uncharacterized protein</fullName>
    </submittedName>
</protein>
<name>Q3JI63_BURP1</name>
<sequence>MFIQSVEGFAFLHLLKRARRHLPIRHQKQQLPPVRIIQRHRLTDRHIHRRNPAMVLRTEQYARMIVVRFQLIGIGAHALANLVRRLLALDHVRLIPSARGGRRQHRAERPARHDAPVMRLLVDRTPAIERLLVRLDAGARIVRRRDVFPFELRVLVAERDVFRHVVRTHQPGNIGVPGHLSAFLNLAPVQIGLVRRFQLLAVDEANVVALERCLQRHVLAGFDQGAKHRAVRVGARRQSLKRVANRHARGRRADGDLRALPPAVLVALEPRPHALKEALRLKHRHRGHRFAPAGRRAIGRHLVGHAERADPPHLVEADHGIFRAKVQIDLAAVVALVERDPVLAALVRPLSLRLAPVLSGPAARMGRIDHQFGQLRNRMRLARHRVDDVDQRLELRVPGLLAAVLGELQAVRRIDHDDAIDAALPLLLEHRLREQRDDRALAVPHHGDRFVSRIHAVLQRERGRPDGPNGPDEARQASRGQHEIAAIGRLAGEDRIAGQRVLHDRALELVRFEARAVHLRDVVRRVGEKPAALAEMGVEPVAVDVLILAARHQVAVAVRDAALDLARMADLRDLVIGRPIAPVERQEHAVSAAGLRTLIQIHVRIAQHFRVPNAIALGFRRRRSRIPPAILPRPQIASRQALIEPLAQPALHGGISRPGIVDAVDEDHHARQIARNRHGPVAGPIRHRHARPAGGGETLIVDSVHRSPGFRASVSDSRSSRYASRRP</sequence>
<feature type="region of interest" description="Disordered" evidence="1">
    <location>
        <begin position="675"/>
        <end position="695"/>
    </location>
</feature>
<reference evidence="2 3" key="1">
    <citation type="submission" date="2005-09" db="EMBL/GenBank/DDBJ databases">
        <authorList>
            <person name="Woods D.E."/>
            <person name="Nierman W.C."/>
        </authorList>
    </citation>
    <scope>NUCLEOTIDE SEQUENCE [LARGE SCALE GENOMIC DNA]</scope>
    <source>
        <strain evidence="2 3">1710b</strain>
    </source>
</reference>
<evidence type="ECO:0000313" key="2">
    <source>
        <dbReference type="EMBL" id="ABA53680.1"/>
    </source>
</evidence>
<dbReference type="EnsemblBacteria" id="ABA53680">
    <property type="protein sequence ID" value="ABA53680"/>
    <property type="gene ID" value="BURPS1710b_A1583"/>
</dbReference>
<evidence type="ECO:0000313" key="3">
    <source>
        <dbReference type="Proteomes" id="UP000002700"/>
    </source>
</evidence>